<dbReference type="PROSITE" id="PS51257">
    <property type="entry name" value="PROKAR_LIPOPROTEIN"/>
    <property type="match status" value="1"/>
</dbReference>
<evidence type="ECO:0000313" key="9">
    <source>
        <dbReference type="Proteomes" id="UP000600214"/>
    </source>
</evidence>
<dbReference type="InterPro" id="IPR011990">
    <property type="entry name" value="TPR-like_helical_dom_sf"/>
</dbReference>
<feature type="domain" description="SusD-like N-terminal" evidence="7">
    <location>
        <begin position="23"/>
        <end position="223"/>
    </location>
</feature>
<dbReference type="EMBL" id="BMIA01000001">
    <property type="protein sequence ID" value="GGH32457.1"/>
    <property type="molecule type" value="Genomic_DNA"/>
</dbReference>
<dbReference type="InterPro" id="IPR012944">
    <property type="entry name" value="SusD_RagB_dom"/>
</dbReference>
<dbReference type="Proteomes" id="UP000600214">
    <property type="component" value="Unassembled WGS sequence"/>
</dbReference>
<accession>A0ABQ1YPV6</accession>
<dbReference type="Gene3D" id="1.25.40.390">
    <property type="match status" value="1"/>
</dbReference>
<reference evidence="9" key="1">
    <citation type="journal article" date="2019" name="Int. J. Syst. Evol. Microbiol.">
        <title>The Global Catalogue of Microorganisms (GCM) 10K type strain sequencing project: providing services to taxonomists for standard genome sequencing and annotation.</title>
        <authorList>
            <consortium name="The Broad Institute Genomics Platform"/>
            <consortium name="The Broad Institute Genome Sequencing Center for Infectious Disease"/>
            <person name="Wu L."/>
            <person name="Ma J."/>
        </authorList>
    </citation>
    <scope>NUCLEOTIDE SEQUENCE [LARGE SCALE GENOMIC DNA]</scope>
    <source>
        <strain evidence="9">CGMCC 1.15288</strain>
    </source>
</reference>
<keyword evidence="9" id="KW-1185">Reference proteome</keyword>
<evidence type="ECO:0000313" key="8">
    <source>
        <dbReference type="EMBL" id="GGH32457.1"/>
    </source>
</evidence>
<dbReference type="RefSeq" id="WP_188931610.1">
    <property type="nucleotide sequence ID" value="NZ_BMIA01000001.1"/>
</dbReference>
<feature type="domain" description="RagB/SusD" evidence="6">
    <location>
        <begin position="324"/>
        <end position="612"/>
    </location>
</feature>
<keyword evidence="5" id="KW-0998">Cell outer membrane</keyword>
<gene>
    <name evidence="8" type="ORF">GCM10007423_21970</name>
</gene>
<dbReference type="InterPro" id="IPR033985">
    <property type="entry name" value="SusD-like_N"/>
</dbReference>
<comment type="subcellular location">
    <subcellularLocation>
        <location evidence="1">Cell outer membrane</location>
    </subcellularLocation>
</comment>
<dbReference type="SUPFAM" id="SSF48452">
    <property type="entry name" value="TPR-like"/>
    <property type="match status" value="1"/>
</dbReference>
<dbReference type="Pfam" id="PF14322">
    <property type="entry name" value="SusD-like_3"/>
    <property type="match status" value="1"/>
</dbReference>
<sequence>MRNFSIIFVLLLSVIAFTSCSDYLSVELKNALTLEETFNKRATTEAYLAQVYSFLPDDSDMVGGEASVVPRSDEGMFSWLSGVSWLNMNNGSWGPTTSSYVTWKNSYTGINQATIFMNNVDKNVEIGPAEKEVMKAEARFIRAFLYFNLLRKYGPVYIWGDKDPDISIRPESVDRHTTEENFAFILSEFDKCISVLPVTITEDAWAGRVTKGAVLAAKTRATLYAARPLFNGAEFLKGMVNKEGKHIFPENADPGKWETAARTAKELIDMNQYALYTDNSETDPMRKAIKSYQGIFFKFWNSEVIWGRWLGAANAWVVRANPPRVVKEGYGGYSPSLKLVDTYPMAASGRYPVTGYDANGYPVIDPKAGYREEGFTPGYIHPVDNWKPVRAHNSTVGRDARFYASILANGFNWYNRGAGDKVVTFHTGGTSGYQASGDCVKAGYLFRRMSDPNNNTENGQWGQFCWPMFRLAEIYLSYAEACNEKPQRNEADALLYINKVRNRSGLNNLQVAYPEVIGNQSLLRELIRKERMVEMAFESHRYHDARTWLIAEKEFVGPNYTRNVAATNYDDSWKRSSTLFPGTRVFEKKHYFFPINQEQLNEMKNFTQNYGW</sequence>
<evidence type="ECO:0000256" key="1">
    <source>
        <dbReference type="ARBA" id="ARBA00004442"/>
    </source>
</evidence>
<evidence type="ECO:0000259" key="7">
    <source>
        <dbReference type="Pfam" id="PF14322"/>
    </source>
</evidence>
<comment type="similarity">
    <text evidence="2">Belongs to the SusD family.</text>
</comment>
<keyword evidence="4" id="KW-0472">Membrane</keyword>
<proteinExistence type="inferred from homology"/>
<evidence type="ECO:0000256" key="2">
    <source>
        <dbReference type="ARBA" id="ARBA00006275"/>
    </source>
</evidence>
<evidence type="ECO:0000259" key="6">
    <source>
        <dbReference type="Pfam" id="PF07980"/>
    </source>
</evidence>
<keyword evidence="3" id="KW-0732">Signal</keyword>
<dbReference type="Pfam" id="PF07980">
    <property type="entry name" value="SusD_RagB"/>
    <property type="match status" value="1"/>
</dbReference>
<protein>
    <submittedName>
        <fullName evidence="8">Membrane protein</fullName>
    </submittedName>
</protein>
<evidence type="ECO:0000256" key="4">
    <source>
        <dbReference type="ARBA" id="ARBA00023136"/>
    </source>
</evidence>
<organism evidence="8 9">
    <name type="scientific">Dyadobacter endophyticus</name>
    <dbReference type="NCBI Taxonomy" id="1749036"/>
    <lineage>
        <taxon>Bacteria</taxon>
        <taxon>Pseudomonadati</taxon>
        <taxon>Bacteroidota</taxon>
        <taxon>Cytophagia</taxon>
        <taxon>Cytophagales</taxon>
        <taxon>Spirosomataceae</taxon>
        <taxon>Dyadobacter</taxon>
    </lineage>
</organism>
<evidence type="ECO:0000256" key="3">
    <source>
        <dbReference type="ARBA" id="ARBA00022729"/>
    </source>
</evidence>
<evidence type="ECO:0000256" key="5">
    <source>
        <dbReference type="ARBA" id="ARBA00023237"/>
    </source>
</evidence>
<name>A0ABQ1YPV6_9BACT</name>
<comment type="caution">
    <text evidence="8">The sequence shown here is derived from an EMBL/GenBank/DDBJ whole genome shotgun (WGS) entry which is preliminary data.</text>
</comment>